<keyword evidence="6 14" id="KW-0812">Transmembrane</keyword>
<dbReference type="GO" id="GO:0071555">
    <property type="term" value="P:cell wall organization"/>
    <property type="evidence" value="ECO:0007669"/>
    <property type="project" value="UniProtKB-KW"/>
</dbReference>
<keyword evidence="9 14" id="KW-0472">Membrane</keyword>
<protein>
    <recommendedName>
        <fullName evidence="4 14">Undecaprenyl-diphosphatase</fullName>
        <ecNumber evidence="3 14">3.6.1.27</ecNumber>
    </recommendedName>
    <alternativeName>
        <fullName evidence="12 14">Bacitracin resistance protein</fullName>
    </alternativeName>
    <alternativeName>
        <fullName evidence="11 14">Undecaprenyl pyrophosphate phosphatase</fullName>
    </alternativeName>
</protein>
<keyword evidence="14" id="KW-0573">Peptidoglycan synthesis</keyword>
<keyword evidence="10 14" id="KW-0046">Antibiotic resistance</keyword>
<dbReference type="PANTHER" id="PTHR30622:SF3">
    <property type="entry name" value="UNDECAPRENYL-DIPHOSPHATASE"/>
    <property type="match status" value="1"/>
</dbReference>
<evidence type="ECO:0000256" key="10">
    <source>
        <dbReference type="ARBA" id="ARBA00023251"/>
    </source>
</evidence>
<keyword evidence="14" id="KW-0133">Cell shape</keyword>
<evidence type="ECO:0000256" key="3">
    <source>
        <dbReference type="ARBA" id="ARBA00012374"/>
    </source>
</evidence>
<evidence type="ECO:0000256" key="8">
    <source>
        <dbReference type="ARBA" id="ARBA00022989"/>
    </source>
</evidence>
<evidence type="ECO:0000313" key="16">
    <source>
        <dbReference type="Proteomes" id="UP000094412"/>
    </source>
</evidence>
<name>A0A1C2DGF0_9HYPH</name>
<evidence type="ECO:0000256" key="12">
    <source>
        <dbReference type="ARBA" id="ARBA00032932"/>
    </source>
</evidence>
<organism evidence="15 16">
    <name type="scientific">Mesorhizobium hungaricum</name>
    <dbReference type="NCBI Taxonomy" id="1566387"/>
    <lineage>
        <taxon>Bacteria</taxon>
        <taxon>Pseudomonadati</taxon>
        <taxon>Pseudomonadota</taxon>
        <taxon>Alphaproteobacteria</taxon>
        <taxon>Hyphomicrobiales</taxon>
        <taxon>Phyllobacteriaceae</taxon>
        <taxon>Mesorhizobium</taxon>
    </lineage>
</organism>
<comment type="similarity">
    <text evidence="2 14">Belongs to the UppP family.</text>
</comment>
<dbReference type="EMBL" id="MDEO01000036">
    <property type="protein sequence ID" value="OCX13745.1"/>
    <property type="molecule type" value="Genomic_DNA"/>
</dbReference>
<dbReference type="Proteomes" id="UP000094412">
    <property type="component" value="Unassembled WGS sequence"/>
</dbReference>
<evidence type="ECO:0000256" key="14">
    <source>
        <dbReference type="HAMAP-Rule" id="MF_01006"/>
    </source>
</evidence>
<feature type="transmembrane region" description="Helical" evidence="14">
    <location>
        <begin position="49"/>
        <end position="70"/>
    </location>
</feature>
<comment type="caution">
    <text evidence="15">The sequence shown here is derived from an EMBL/GenBank/DDBJ whole genome shotgun (WGS) entry which is preliminary data.</text>
</comment>
<feature type="transmembrane region" description="Helical" evidence="14">
    <location>
        <begin position="227"/>
        <end position="248"/>
    </location>
</feature>
<evidence type="ECO:0000256" key="1">
    <source>
        <dbReference type="ARBA" id="ARBA00004651"/>
    </source>
</evidence>
<evidence type="ECO:0000256" key="5">
    <source>
        <dbReference type="ARBA" id="ARBA00022475"/>
    </source>
</evidence>
<evidence type="ECO:0000256" key="13">
    <source>
        <dbReference type="ARBA" id="ARBA00047594"/>
    </source>
</evidence>
<proteinExistence type="inferred from homology"/>
<accession>A0A1C2DGF0</accession>
<dbReference type="GO" id="GO:0050380">
    <property type="term" value="F:undecaprenyl-diphosphatase activity"/>
    <property type="evidence" value="ECO:0007669"/>
    <property type="project" value="UniProtKB-UniRule"/>
</dbReference>
<keyword evidence="14" id="KW-0961">Cell wall biogenesis/degradation</keyword>
<comment type="miscellaneous">
    <text evidence="14">Bacitracin is thought to be involved in the inhibition of peptidoglycan synthesis by sequestering undecaprenyl diphosphate, thereby reducing the pool of lipid carrier available.</text>
</comment>
<evidence type="ECO:0000256" key="4">
    <source>
        <dbReference type="ARBA" id="ARBA00021581"/>
    </source>
</evidence>
<evidence type="ECO:0000256" key="7">
    <source>
        <dbReference type="ARBA" id="ARBA00022801"/>
    </source>
</evidence>
<feature type="transmembrane region" description="Helical" evidence="14">
    <location>
        <begin position="82"/>
        <end position="103"/>
    </location>
</feature>
<sequence>MEFWTLVEALLLGLLEGLTEFLPVSSTGHILLAGHFLGFESTGKVFEVLIQLGAILAILSLYAGRIWAFLRQPGAFGLLVEAAIGSIASLVWLVGCAFEFVAAKVKRRRVNMFLPPELPKDPSVRLLVGVFLAFLPAAVIGALAHDFIKTVLFETPKLICIMLILGGIVLLWIDRLDLKPKYHNASELPLSMCLKIGLFQCLAMIPGTSRSGATIVGSLLMGVDKRAAAEFSFFLAIPTMLGAFTLDLIKNRHALTSGDFPIIAVGFVAAFIVAVIVVRSLLGYVSRHGYSLFGWWRLIVGGVGLAALFIWG</sequence>
<comment type="subcellular location">
    <subcellularLocation>
        <location evidence="1 14">Cell membrane</location>
        <topology evidence="1 14">Multi-pass membrane protein</topology>
    </subcellularLocation>
</comment>
<dbReference type="Pfam" id="PF02673">
    <property type="entry name" value="BacA"/>
    <property type="match status" value="2"/>
</dbReference>
<evidence type="ECO:0000256" key="6">
    <source>
        <dbReference type="ARBA" id="ARBA00022692"/>
    </source>
</evidence>
<dbReference type="InterPro" id="IPR003824">
    <property type="entry name" value="UppP"/>
</dbReference>
<evidence type="ECO:0000256" key="9">
    <source>
        <dbReference type="ARBA" id="ARBA00023136"/>
    </source>
</evidence>
<dbReference type="RefSeq" id="WP_024924342.1">
    <property type="nucleotide sequence ID" value="NZ_MDEO01000036.1"/>
</dbReference>
<dbReference type="PANTHER" id="PTHR30622">
    <property type="entry name" value="UNDECAPRENYL-DIPHOSPHATASE"/>
    <property type="match status" value="1"/>
</dbReference>
<keyword evidence="16" id="KW-1185">Reference proteome</keyword>
<dbReference type="AlphaFoldDB" id="A0A1C2DGF0"/>
<dbReference type="STRING" id="1566387.QV13_25430"/>
<evidence type="ECO:0000256" key="11">
    <source>
        <dbReference type="ARBA" id="ARBA00032707"/>
    </source>
</evidence>
<feature type="transmembrane region" description="Helical" evidence="14">
    <location>
        <begin position="20"/>
        <end position="37"/>
    </location>
</feature>
<evidence type="ECO:0000313" key="15">
    <source>
        <dbReference type="EMBL" id="OCX13745.1"/>
    </source>
</evidence>
<dbReference type="NCBIfam" id="NF001390">
    <property type="entry name" value="PRK00281.1-4"/>
    <property type="match status" value="1"/>
</dbReference>
<dbReference type="GO" id="GO:0005886">
    <property type="term" value="C:plasma membrane"/>
    <property type="evidence" value="ECO:0007669"/>
    <property type="project" value="UniProtKB-SubCell"/>
</dbReference>
<feature type="transmembrane region" description="Helical" evidence="14">
    <location>
        <begin position="294"/>
        <end position="311"/>
    </location>
</feature>
<dbReference type="GO" id="GO:0009252">
    <property type="term" value="P:peptidoglycan biosynthetic process"/>
    <property type="evidence" value="ECO:0007669"/>
    <property type="project" value="UniProtKB-KW"/>
</dbReference>
<keyword evidence="7 14" id="KW-0378">Hydrolase</keyword>
<dbReference type="GO" id="GO:0046677">
    <property type="term" value="P:response to antibiotic"/>
    <property type="evidence" value="ECO:0007669"/>
    <property type="project" value="UniProtKB-UniRule"/>
</dbReference>
<comment type="catalytic activity">
    <reaction evidence="13 14">
        <text>di-trans,octa-cis-undecaprenyl diphosphate + H2O = di-trans,octa-cis-undecaprenyl phosphate + phosphate + H(+)</text>
        <dbReference type="Rhea" id="RHEA:28094"/>
        <dbReference type="ChEBI" id="CHEBI:15377"/>
        <dbReference type="ChEBI" id="CHEBI:15378"/>
        <dbReference type="ChEBI" id="CHEBI:43474"/>
        <dbReference type="ChEBI" id="CHEBI:58405"/>
        <dbReference type="ChEBI" id="CHEBI:60392"/>
        <dbReference type="EC" id="3.6.1.27"/>
    </reaction>
</comment>
<gene>
    <name evidence="14" type="primary">uppP</name>
    <name evidence="15" type="ORF">QV13_25430</name>
</gene>
<dbReference type="OrthoDB" id="9808289at2"/>
<evidence type="ECO:0000256" key="2">
    <source>
        <dbReference type="ARBA" id="ARBA00010621"/>
    </source>
</evidence>
<keyword evidence="5 14" id="KW-1003">Cell membrane</keyword>
<feature type="transmembrane region" description="Helical" evidence="14">
    <location>
        <begin position="260"/>
        <end position="282"/>
    </location>
</feature>
<comment type="function">
    <text evidence="14">Catalyzes the dephosphorylation of undecaprenyl diphosphate (UPP). Confers resistance to bacitracin.</text>
</comment>
<feature type="transmembrane region" description="Helical" evidence="14">
    <location>
        <begin position="156"/>
        <end position="173"/>
    </location>
</feature>
<dbReference type="HAMAP" id="MF_01006">
    <property type="entry name" value="Undec_diphosphatase"/>
    <property type="match status" value="1"/>
</dbReference>
<reference evidence="15 16" key="1">
    <citation type="submission" date="2016-08" db="EMBL/GenBank/DDBJ databases">
        <title>Whole genome sequence of Mesorhizobium sp. strain UASWS1009 isolated from industrial sewage.</title>
        <authorList>
            <person name="Crovadore J."/>
            <person name="Calmin G."/>
            <person name="Chablais R."/>
            <person name="Cochard B."/>
            <person name="Lefort F."/>
        </authorList>
    </citation>
    <scope>NUCLEOTIDE SEQUENCE [LARGE SCALE GENOMIC DNA]</scope>
    <source>
        <strain evidence="15 16">UASWS1009</strain>
    </source>
</reference>
<keyword evidence="8 14" id="KW-1133">Transmembrane helix</keyword>
<dbReference type="GO" id="GO:0008360">
    <property type="term" value="P:regulation of cell shape"/>
    <property type="evidence" value="ECO:0007669"/>
    <property type="project" value="UniProtKB-KW"/>
</dbReference>
<dbReference type="EC" id="3.6.1.27" evidence="3 14"/>
<feature type="transmembrane region" description="Helical" evidence="14">
    <location>
        <begin position="124"/>
        <end position="144"/>
    </location>
</feature>